<gene>
    <name evidence="1" type="ORF">ACFTOW_13215</name>
</gene>
<dbReference type="EMBL" id="JBHUDD010000059">
    <property type="protein sequence ID" value="MFD1510364.1"/>
    <property type="molecule type" value="Genomic_DNA"/>
</dbReference>
<accession>A0ABW4EKV2</accession>
<name>A0ABW4EKV2_9RHOB</name>
<evidence type="ECO:0000313" key="2">
    <source>
        <dbReference type="Proteomes" id="UP001597186"/>
    </source>
</evidence>
<organism evidence="1 2">
    <name type="scientific">Lacimonas salitolerans</name>
    <dbReference type="NCBI Taxonomy" id="1323750"/>
    <lineage>
        <taxon>Bacteria</taxon>
        <taxon>Pseudomonadati</taxon>
        <taxon>Pseudomonadota</taxon>
        <taxon>Alphaproteobacteria</taxon>
        <taxon>Rhodobacterales</taxon>
        <taxon>Paracoccaceae</taxon>
        <taxon>Lacimonas</taxon>
    </lineage>
</organism>
<dbReference type="RefSeq" id="WP_379916458.1">
    <property type="nucleotide sequence ID" value="NZ_JBHUDD010000059.1"/>
</dbReference>
<dbReference type="Proteomes" id="UP001597186">
    <property type="component" value="Unassembled WGS sequence"/>
</dbReference>
<protein>
    <submittedName>
        <fullName evidence="1">Uncharacterized protein</fullName>
    </submittedName>
</protein>
<proteinExistence type="predicted"/>
<evidence type="ECO:0000313" key="1">
    <source>
        <dbReference type="EMBL" id="MFD1510364.1"/>
    </source>
</evidence>
<sequence>MHINAVEYSELSFENGLCEAVVTLLTQTGATHCVCRVTVGVVQTVSVIHTSLLTEALRQIARMPEYRRGTAQITLAHHLAEADLPMAA</sequence>
<reference evidence="2" key="1">
    <citation type="journal article" date="2019" name="Int. J. Syst. Evol. Microbiol.">
        <title>The Global Catalogue of Microorganisms (GCM) 10K type strain sequencing project: providing services to taxonomists for standard genome sequencing and annotation.</title>
        <authorList>
            <consortium name="The Broad Institute Genomics Platform"/>
            <consortium name="The Broad Institute Genome Sequencing Center for Infectious Disease"/>
            <person name="Wu L."/>
            <person name="Ma J."/>
        </authorList>
    </citation>
    <scope>NUCLEOTIDE SEQUENCE [LARGE SCALE GENOMIC DNA]</scope>
    <source>
        <strain evidence="2">CGMCC 1.12477</strain>
    </source>
</reference>
<keyword evidence="2" id="KW-1185">Reference proteome</keyword>
<comment type="caution">
    <text evidence="1">The sequence shown here is derived from an EMBL/GenBank/DDBJ whole genome shotgun (WGS) entry which is preliminary data.</text>
</comment>